<reference evidence="7 8" key="1">
    <citation type="submission" date="2023-11" db="EMBL/GenBank/DDBJ databases">
        <title>Coraliomargarita sp. nov., isolated from marine algae.</title>
        <authorList>
            <person name="Lee J.K."/>
            <person name="Baek J.H."/>
            <person name="Kim J.M."/>
            <person name="Choi D.G."/>
            <person name="Jeon C.O."/>
        </authorList>
    </citation>
    <scope>NUCLEOTIDE SEQUENCE [LARGE SCALE GENOMIC DNA]</scope>
    <source>
        <strain evidence="7 8">J2-16</strain>
    </source>
</reference>
<keyword evidence="3 6" id="KW-0812">Transmembrane</keyword>
<dbReference type="Proteomes" id="UP001324993">
    <property type="component" value="Chromosome"/>
</dbReference>
<keyword evidence="5 6" id="KW-0472">Membrane</keyword>
<dbReference type="EMBL" id="CP138858">
    <property type="protein sequence ID" value="WPJ96679.1"/>
    <property type="molecule type" value="Genomic_DNA"/>
</dbReference>
<protein>
    <recommendedName>
        <fullName evidence="9">Cytochrome C oxidase subunit IV</fullName>
    </recommendedName>
</protein>
<evidence type="ECO:0000256" key="4">
    <source>
        <dbReference type="ARBA" id="ARBA00022989"/>
    </source>
</evidence>
<accession>A0ABZ0RUP9</accession>
<dbReference type="InterPro" id="IPR005171">
    <property type="entry name" value="Cyt_c_oxidase_su4_prok"/>
</dbReference>
<keyword evidence="8" id="KW-1185">Reference proteome</keyword>
<feature type="transmembrane region" description="Helical" evidence="6">
    <location>
        <begin position="81"/>
        <end position="105"/>
    </location>
</feature>
<evidence type="ECO:0008006" key="9">
    <source>
        <dbReference type="Google" id="ProtNLM"/>
    </source>
</evidence>
<evidence type="ECO:0000256" key="1">
    <source>
        <dbReference type="ARBA" id="ARBA00004651"/>
    </source>
</evidence>
<evidence type="ECO:0000256" key="3">
    <source>
        <dbReference type="ARBA" id="ARBA00022692"/>
    </source>
</evidence>
<feature type="transmembrane region" description="Helical" evidence="6">
    <location>
        <begin position="27"/>
        <end position="47"/>
    </location>
</feature>
<organism evidence="7 8">
    <name type="scientific">Coraliomargarita algicola</name>
    <dbReference type="NCBI Taxonomy" id="3092156"/>
    <lineage>
        <taxon>Bacteria</taxon>
        <taxon>Pseudomonadati</taxon>
        <taxon>Verrucomicrobiota</taxon>
        <taxon>Opitutia</taxon>
        <taxon>Puniceicoccales</taxon>
        <taxon>Coraliomargaritaceae</taxon>
        <taxon>Coraliomargarita</taxon>
    </lineage>
</organism>
<keyword evidence="4 6" id="KW-1133">Transmembrane helix</keyword>
<proteinExistence type="predicted"/>
<evidence type="ECO:0000313" key="7">
    <source>
        <dbReference type="EMBL" id="WPJ96679.1"/>
    </source>
</evidence>
<dbReference type="Pfam" id="PF03626">
    <property type="entry name" value="COX4_pro"/>
    <property type="match status" value="1"/>
</dbReference>
<gene>
    <name evidence="7" type="ORF">SH580_03045</name>
</gene>
<evidence type="ECO:0000256" key="6">
    <source>
        <dbReference type="SAM" id="Phobius"/>
    </source>
</evidence>
<comment type="subcellular location">
    <subcellularLocation>
        <location evidence="1">Cell membrane</location>
        <topology evidence="1">Multi-pass membrane protein</topology>
    </subcellularLocation>
</comment>
<evidence type="ECO:0000256" key="5">
    <source>
        <dbReference type="ARBA" id="ARBA00023136"/>
    </source>
</evidence>
<feature type="transmembrane region" description="Helical" evidence="6">
    <location>
        <begin position="53"/>
        <end position="74"/>
    </location>
</feature>
<sequence length="118" mass="12904">MSDVHYAPLPVSEKSHKDSETDKYHTFVNLALGLAAITGVELVLVYLPFNSTFIFTVLLTLSLFKFVAVIAWFMHLLYDKLLLTLAFGTGMAIATGTFIALGSLISRSDVDLDAITGF</sequence>
<evidence type="ECO:0000256" key="2">
    <source>
        <dbReference type="ARBA" id="ARBA00022475"/>
    </source>
</evidence>
<keyword evidence="2" id="KW-1003">Cell membrane</keyword>
<evidence type="ECO:0000313" key="8">
    <source>
        <dbReference type="Proteomes" id="UP001324993"/>
    </source>
</evidence>
<name>A0ABZ0RUP9_9BACT</name>
<dbReference type="RefSeq" id="WP_319833536.1">
    <property type="nucleotide sequence ID" value="NZ_CP138858.1"/>
</dbReference>